<dbReference type="PANTHER" id="PTHR10954">
    <property type="entry name" value="RIBONUCLEASE H2 SUBUNIT A"/>
    <property type="match status" value="1"/>
</dbReference>
<dbReference type="GO" id="GO:0003723">
    <property type="term" value="F:RNA binding"/>
    <property type="evidence" value="ECO:0007669"/>
    <property type="project" value="InterPro"/>
</dbReference>
<evidence type="ECO:0000256" key="1">
    <source>
        <dbReference type="ARBA" id="ARBA00000077"/>
    </source>
</evidence>
<dbReference type="GO" id="GO:0005737">
    <property type="term" value="C:cytoplasm"/>
    <property type="evidence" value="ECO:0007669"/>
    <property type="project" value="UniProtKB-SubCell"/>
</dbReference>
<evidence type="ECO:0000256" key="5">
    <source>
        <dbReference type="ARBA" id="ARBA00022490"/>
    </source>
</evidence>
<dbReference type="EC" id="3.1.26.4" evidence="4"/>
<feature type="non-terminal residue" evidence="11">
    <location>
        <position position="1"/>
    </location>
</feature>
<dbReference type="Pfam" id="PF01351">
    <property type="entry name" value="RNase_HII"/>
    <property type="match status" value="1"/>
</dbReference>
<comment type="caution">
    <text evidence="11">The sequence shown here is derived from an EMBL/GenBank/DDBJ whole genome shotgun (WGS) entry which is preliminary data.</text>
</comment>
<accession>X1SMD7</accession>
<dbReference type="EMBL" id="BARW01014504">
    <property type="protein sequence ID" value="GAI76510.1"/>
    <property type="molecule type" value="Genomic_DNA"/>
</dbReference>
<keyword evidence="9" id="KW-0378">Hydrolase</keyword>
<dbReference type="SUPFAM" id="SSF53098">
    <property type="entry name" value="Ribonuclease H-like"/>
    <property type="match status" value="1"/>
</dbReference>
<evidence type="ECO:0000256" key="8">
    <source>
        <dbReference type="ARBA" id="ARBA00022759"/>
    </source>
</evidence>
<gene>
    <name evidence="11" type="ORF">S12H4_25687</name>
</gene>
<evidence type="ECO:0000256" key="6">
    <source>
        <dbReference type="ARBA" id="ARBA00022722"/>
    </source>
</evidence>
<keyword evidence="6" id="KW-0540">Nuclease</keyword>
<reference evidence="11" key="1">
    <citation type="journal article" date="2014" name="Front. Microbiol.">
        <title>High frequency of phylogenetically diverse reductive dehalogenase-homologous genes in deep subseafloor sedimentary metagenomes.</title>
        <authorList>
            <person name="Kawai M."/>
            <person name="Futagami T."/>
            <person name="Toyoda A."/>
            <person name="Takaki Y."/>
            <person name="Nishi S."/>
            <person name="Hori S."/>
            <person name="Arai W."/>
            <person name="Tsubouchi T."/>
            <person name="Morono Y."/>
            <person name="Uchiyama I."/>
            <person name="Ito T."/>
            <person name="Fujiyama A."/>
            <person name="Inagaki F."/>
            <person name="Takami H."/>
        </authorList>
    </citation>
    <scope>NUCLEOTIDE SEQUENCE</scope>
    <source>
        <strain evidence="11">Expedition CK06-06</strain>
    </source>
</reference>
<keyword evidence="5" id="KW-0963">Cytoplasm</keyword>
<evidence type="ECO:0000256" key="9">
    <source>
        <dbReference type="ARBA" id="ARBA00022801"/>
    </source>
</evidence>
<dbReference type="InterPro" id="IPR012337">
    <property type="entry name" value="RNaseH-like_sf"/>
</dbReference>
<dbReference type="GO" id="GO:0006298">
    <property type="term" value="P:mismatch repair"/>
    <property type="evidence" value="ECO:0007669"/>
    <property type="project" value="TreeGrafter"/>
</dbReference>
<dbReference type="Gene3D" id="1.10.10.460">
    <property type="entry name" value="Ribonuclease hii. Domain 2"/>
    <property type="match status" value="1"/>
</dbReference>
<evidence type="ECO:0000256" key="4">
    <source>
        <dbReference type="ARBA" id="ARBA00012180"/>
    </source>
</evidence>
<organism evidence="11">
    <name type="scientific">marine sediment metagenome</name>
    <dbReference type="NCBI Taxonomy" id="412755"/>
    <lineage>
        <taxon>unclassified sequences</taxon>
        <taxon>metagenomes</taxon>
        <taxon>ecological metagenomes</taxon>
    </lineage>
</organism>
<evidence type="ECO:0000256" key="2">
    <source>
        <dbReference type="ARBA" id="ARBA00004065"/>
    </source>
</evidence>
<dbReference type="PROSITE" id="PS51975">
    <property type="entry name" value="RNASE_H_2"/>
    <property type="match status" value="1"/>
</dbReference>
<keyword evidence="8" id="KW-0255">Endonuclease</keyword>
<evidence type="ECO:0000256" key="3">
    <source>
        <dbReference type="ARBA" id="ARBA00004496"/>
    </source>
</evidence>
<dbReference type="GO" id="GO:0032299">
    <property type="term" value="C:ribonuclease H2 complex"/>
    <property type="evidence" value="ECO:0007669"/>
    <property type="project" value="TreeGrafter"/>
</dbReference>
<dbReference type="GO" id="GO:0043137">
    <property type="term" value="P:DNA replication, removal of RNA primer"/>
    <property type="evidence" value="ECO:0007669"/>
    <property type="project" value="TreeGrafter"/>
</dbReference>
<dbReference type="GO" id="GO:0004523">
    <property type="term" value="F:RNA-DNA hybrid ribonuclease activity"/>
    <property type="evidence" value="ECO:0007669"/>
    <property type="project" value="UniProtKB-EC"/>
</dbReference>
<keyword evidence="7" id="KW-0479">Metal-binding</keyword>
<evidence type="ECO:0000313" key="11">
    <source>
        <dbReference type="EMBL" id="GAI76510.1"/>
    </source>
</evidence>
<protein>
    <recommendedName>
        <fullName evidence="4">ribonuclease H</fullName>
        <ecNumber evidence="4">3.1.26.4</ecNumber>
    </recommendedName>
</protein>
<sequence length="86" mass="9852">ICEHKADKNHISVSAASILAKSVREKEMEKLKEKYGKEMGSGYTSDPLTSKFINNNTRKHKNTGLFRKSWSTWKKAKAKAEQRKLV</sequence>
<dbReference type="PANTHER" id="PTHR10954:SF23">
    <property type="entry name" value="RIBONUCLEASE"/>
    <property type="match status" value="1"/>
</dbReference>
<proteinExistence type="predicted"/>
<feature type="domain" description="RNase H type-2" evidence="10">
    <location>
        <begin position="1"/>
        <end position="82"/>
    </location>
</feature>
<dbReference type="InterPro" id="IPR036397">
    <property type="entry name" value="RNaseH_sf"/>
</dbReference>
<evidence type="ECO:0000256" key="7">
    <source>
        <dbReference type="ARBA" id="ARBA00022723"/>
    </source>
</evidence>
<dbReference type="InterPro" id="IPR023160">
    <property type="entry name" value="RNase_HII_hlx-loop-hlx_cap_dom"/>
</dbReference>
<comment type="subcellular location">
    <subcellularLocation>
        <location evidence="3">Cytoplasm</location>
    </subcellularLocation>
</comment>
<dbReference type="GO" id="GO:0046872">
    <property type="term" value="F:metal ion binding"/>
    <property type="evidence" value="ECO:0007669"/>
    <property type="project" value="UniProtKB-KW"/>
</dbReference>
<dbReference type="InterPro" id="IPR001352">
    <property type="entry name" value="RNase_HII/HIII"/>
</dbReference>
<dbReference type="InterPro" id="IPR024567">
    <property type="entry name" value="RNase_HII/HIII_dom"/>
</dbReference>
<comment type="function">
    <text evidence="2">Endonuclease that specifically degrades the RNA of RNA-DNA hybrids.</text>
</comment>
<evidence type="ECO:0000259" key="10">
    <source>
        <dbReference type="PROSITE" id="PS51975"/>
    </source>
</evidence>
<comment type="catalytic activity">
    <reaction evidence="1">
        <text>Endonucleolytic cleavage to 5'-phosphomonoester.</text>
        <dbReference type="EC" id="3.1.26.4"/>
    </reaction>
</comment>
<dbReference type="Gene3D" id="3.30.420.10">
    <property type="entry name" value="Ribonuclease H-like superfamily/Ribonuclease H"/>
    <property type="match status" value="1"/>
</dbReference>
<dbReference type="AlphaFoldDB" id="X1SMD7"/>
<name>X1SMD7_9ZZZZ</name>